<dbReference type="InterPro" id="IPR036055">
    <property type="entry name" value="LDL_receptor-like_sf"/>
</dbReference>
<dbReference type="PROSITE" id="PS50068">
    <property type="entry name" value="LDLRA_2"/>
    <property type="match status" value="1"/>
</dbReference>
<evidence type="ECO:0000256" key="4">
    <source>
        <dbReference type="SAM" id="Phobius"/>
    </source>
</evidence>
<dbReference type="InterPro" id="IPR002172">
    <property type="entry name" value="LDrepeatLR_classA_rpt"/>
</dbReference>
<dbReference type="OrthoDB" id="10037294at2759"/>
<organism evidence="5 6">
    <name type="scientific">Owenia fusiformis</name>
    <name type="common">Polychaete worm</name>
    <dbReference type="NCBI Taxonomy" id="6347"/>
    <lineage>
        <taxon>Eukaryota</taxon>
        <taxon>Metazoa</taxon>
        <taxon>Spiralia</taxon>
        <taxon>Lophotrochozoa</taxon>
        <taxon>Annelida</taxon>
        <taxon>Polychaeta</taxon>
        <taxon>Sedentaria</taxon>
        <taxon>Canalipalpata</taxon>
        <taxon>Sabellida</taxon>
        <taxon>Oweniida</taxon>
        <taxon>Oweniidae</taxon>
        <taxon>Owenia</taxon>
    </lineage>
</organism>
<feature type="compositionally biased region" description="Basic and acidic residues" evidence="3">
    <location>
        <begin position="64"/>
        <end position="77"/>
    </location>
</feature>
<keyword evidence="4" id="KW-0812">Transmembrane</keyword>
<proteinExistence type="predicted"/>
<accession>A0A8S4PG28</accession>
<comment type="caution">
    <text evidence="2">Lacks conserved residue(s) required for the propagation of feature annotation.</text>
</comment>
<dbReference type="EMBL" id="CAIIXF020000008">
    <property type="protein sequence ID" value="CAH1792594.1"/>
    <property type="molecule type" value="Genomic_DNA"/>
</dbReference>
<evidence type="ECO:0000256" key="2">
    <source>
        <dbReference type="PROSITE-ProRule" id="PRU00124"/>
    </source>
</evidence>
<keyword evidence="4" id="KW-0472">Membrane</keyword>
<evidence type="ECO:0000313" key="6">
    <source>
        <dbReference type="Proteomes" id="UP000749559"/>
    </source>
</evidence>
<dbReference type="SMART" id="SM00192">
    <property type="entry name" value="LDLa"/>
    <property type="match status" value="1"/>
</dbReference>
<feature type="compositionally biased region" description="Basic and acidic residues" evidence="3">
    <location>
        <begin position="151"/>
        <end position="161"/>
    </location>
</feature>
<keyword evidence="4" id="KW-1133">Transmembrane helix</keyword>
<dbReference type="SUPFAM" id="SSF57424">
    <property type="entry name" value="LDL receptor-like module"/>
    <property type="match status" value="1"/>
</dbReference>
<keyword evidence="1 2" id="KW-1015">Disulfide bond</keyword>
<dbReference type="InterPro" id="IPR023415">
    <property type="entry name" value="LDLR_class-A_CS"/>
</dbReference>
<feature type="disulfide bond" evidence="2">
    <location>
        <begin position="46"/>
        <end position="61"/>
    </location>
</feature>
<dbReference type="Proteomes" id="UP000749559">
    <property type="component" value="Unassembled WGS sequence"/>
</dbReference>
<protein>
    <submittedName>
        <fullName evidence="5">Uncharacterized protein</fullName>
    </submittedName>
</protein>
<dbReference type="PANTHER" id="PTHR46876:SF1">
    <property type="entry name" value="LOW-DENSITY LIPOPROTEIN RECEPTOR-RELATED PROTEIN 11"/>
    <property type="match status" value="1"/>
</dbReference>
<dbReference type="PANTHER" id="PTHR46876">
    <property type="entry name" value="LOW-DENSITY LIPOPROTEIN RECEPTOR-RELATED PROTEIN 11"/>
    <property type="match status" value="1"/>
</dbReference>
<evidence type="ECO:0000256" key="3">
    <source>
        <dbReference type="SAM" id="MobiDB-lite"/>
    </source>
</evidence>
<sequence length="282" mass="30991">GYCICADGYHNKGGFCVHDCNKFQYECENQGKPHADPQCIAIYDKCDGIVHCSDGSDEQNCPPKEQRIDPDDPKVQKIDSGNINPEPKTSNTLTSATNSKSAPEHTAPGSANPPDSSEISSEGDEKPEVGNKESDKDMIIAPDENEANNSFEEKEESKNTKNADIIPKDGTNPIETKNSENIHPSSEVNDNNTPKNISMTHPNVSEESPEGEDIVEEKKEADIYEQISESKGAVIALSLGLCITVLLLFYVGCRLRRVQSRLRRGKPMNSNEADYLINGMYL</sequence>
<feature type="compositionally biased region" description="Basic and acidic residues" evidence="3">
    <location>
        <begin position="123"/>
        <end position="138"/>
    </location>
</feature>
<feature type="transmembrane region" description="Helical" evidence="4">
    <location>
        <begin position="233"/>
        <end position="253"/>
    </location>
</feature>
<reference evidence="5" key="1">
    <citation type="submission" date="2022-03" db="EMBL/GenBank/DDBJ databases">
        <authorList>
            <person name="Martin C."/>
        </authorList>
    </citation>
    <scope>NUCLEOTIDE SEQUENCE</scope>
</reference>
<evidence type="ECO:0000256" key="1">
    <source>
        <dbReference type="ARBA" id="ARBA00023157"/>
    </source>
</evidence>
<feature type="region of interest" description="Disordered" evidence="3">
    <location>
        <begin position="55"/>
        <end position="214"/>
    </location>
</feature>
<dbReference type="CDD" id="cd00112">
    <property type="entry name" value="LDLa"/>
    <property type="match status" value="1"/>
</dbReference>
<dbReference type="PROSITE" id="PS01209">
    <property type="entry name" value="LDLRA_1"/>
    <property type="match status" value="1"/>
</dbReference>
<comment type="caution">
    <text evidence="5">The sequence shown here is derived from an EMBL/GenBank/DDBJ whole genome shotgun (WGS) entry which is preliminary data.</text>
</comment>
<feature type="compositionally biased region" description="Polar residues" evidence="3">
    <location>
        <begin position="173"/>
        <end position="206"/>
    </location>
</feature>
<feature type="non-terminal residue" evidence="5">
    <location>
        <position position="282"/>
    </location>
</feature>
<evidence type="ECO:0000313" key="5">
    <source>
        <dbReference type="EMBL" id="CAH1792594.1"/>
    </source>
</evidence>
<dbReference type="AlphaFoldDB" id="A0A8S4PG28"/>
<name>A0A8S4PG28_OWEFU</name>
<keyword evidence="6" id="KW-1185">Reference proteome</keyword>
<dbReference type="Gene3D" id="4.10.400.10">
    <property type="entry name" value="Low-density Lipoprotein Receptor"/>
    <property type="match status" value="1"/>
</dbReference>
<gene>
    <name evidence="5" type="ORF">OFUS_LOCUS17540</name>
</gene>
<feature type="compositionally biased region" description="Polar residues" evidence="3">
    <location>
        <begin position="79"/>
        <end position="101"/>
    </location>
</feature>